<feature type="region of interest" description="Disordered" evidence="1">
    <location>
        <begin position="1022"/>
        <end position="1041"/>
    </location>
</feature>
<sequence length="1041" mass="116107">MPSLPHRPVLAPRDGISSFVSVQSSDSYYSDHEIAILHRVVTAAQENLELLPEGERLATNALFQAYDAVLPLFGIDPEEENHISRLVFRVGGERGEGSLQEKLDAVLSRMGIGLEFGSEGSRALSNNGDDDNEDEDGAGAGAGYAEAAAPQPALTDTDRDSVTSGGESSKEVELAPREPYATLPSSPAQASHRLDYAASPPRLTRVGLVSNHLDLKSINHNKPAPQSYTPSTAGNTEQSRQSRQSVSGTSVQRGASDTTVQPIEASYIHPANETEAAALPIRTKPIRTVNWLLPPDTTSISAGTSAGATAPEPVRNGPWGSEVAEDHVVHDTETRDPREHELNTQKPSVHTPSVHESTVQEMATHQATKRKQPVEEPSVGGIESDEAKPVIDDEINGGPDDDARYAVLEWKSTKVKGYLLLLRGLSHWKQHALDKLERMAVARRHILRMRHFDPWELVTAETRIRGRRVFTSRLMASWLRRAGEDLDTEDASLAHAQRNMAQNALRHWSTSCLTPMEPRFPARTVSIHLQQWHSACSISQGLGSHMENLYEEHGRFRVLRTWSHQAASHLRDVAAFRRYHIVQGPLHQWHLDSRVEVFKSKLEIKLVRSCLSRWQSACMVPPIFGQTNALSRGIAVDSVSGMALPRPRRGVRSLTAISDRLLKTKVLGKWQQQASVVAKTSTRSRRFASHQGAHKALEMWHIDVGEKRNLQKWVQRGCFYISATHALKTWRSRSTWRSGTRKSYARCRQHVKATFTKGYLDLWKTATRAHINWGWKTDQHHIVVEHGRLIYMLKLWREESSRDWGTSRLLTAAWVDEWNGMSQDLAVKEDRVKQAWSVNLKSRWWSQWQSSLLQLKSREYVALDVKERNSKKAVRRLLLHWKGDRNLGTSYQSTTLRASLSSSRRGAGFAASRTSLPLSRAVHERHSGPSFRGSRIQEVEPTADDDDHDGTGSGPDTDGVVADTPTRWTGMASSVRLPSMTPFAPLPTPFERELRERYNRSVPATATGQMSSLSFAQAQRLSVAGTRRAAKENTADIGRGG</sequence>
<feature type="domain" description="Sfi1 spindle body" evidence="2">
    <location>
        <begin position="659"/>
        <end position="881"/>
    </location>
</feature>
<dbReference type="Pfam" id="PF08457">
    <property type="entry name" value="Sfi1"/>
    <property type="match status" value="2"/>
</dbReference>
<keyword evidence="4" id="KW-1185">Reference proteome</keyword>
<feature type="compositionally biased region" description="Polar residues" evidence="1">
    <location>
        <begin position="218"/>
        <end position="261"/>
    </location>
</feature>
<proteinExistence type="predicted"/>
<dbReference type="InterPro" id="IPR013665">
    <property type="entry name" value="Sfi1_dom"/>
</dbReference>
<gene>
    <name evidence="3" type="ORF">CSIM01_07957</name>
</gene>
<accession>A0A135S572</accession>
<feature type="compositionally biased region" description="Basic and acidic residues" evidence="1">
    <location>
        <begin position="324"/>
        <end position="343"/>
    </location>
</feature>
<feature type="domain" description="Sfi1 spindle body" evidence="2">
    <location>
        <begin position="404"/>
        <end position="617"/>
    </location>
</feature>
<organism evidence="3 4">
    <name type="scientific">Colletotrichum simmondsii</name>
    <dbReference type="NCBI Taxonomy" id="703756"/>
    <lineage>
        <taxon>Eukaryota</taxon>
        <taxon>Fungi</taxon>
        <taxon>Dikarya</taxon>
        <taxon>Ascomycota</taxon>
        <taxon>Pezizomycotina</taxon>
        <taxon>Sordariomycetes</taxon>
        <taxon>Hypocreomycetidae</taxon>
        <taxon>Glomerellales</taxon>
        <taxon>Glomerellaceae</taxon>
        <taxon>Colletotrichum</taxon>
        <taxon>Colletotrichum acutatum species complex</taxon>
    </lineage>
</organism>
<evidence type="ECO:0000313" key="4">
    <source>
        <dbReference type="Proteomes" id="UP000070328"/>
    </source>
</evidence>
<evidence type="ECO:0000313" key="3">
    <source>
        <dbReference type="EMBL" id="KXH31072.1"/>
    </source>
</evidence>
<feature type="region of interest" description="Disordered" evidence="1">
    <location>
        <begin position="118"/>
        <end position="191"/>
    </location>
</feature>
<feature type="compositionally biased region" description="Polar residues" evidence="1">
    <location>
        <begin position="344"/>
        <end position="366"/>
    </location>
</feature>
<evidence type="ECO:0000259" key="2">
    <source>
        <dbReference type="Pfam" id="PF08457"/>
    </source>
</evidence>
<name>A0A135S572_9PEZI</name>
<dbReference type="OrthoDB" id="5215300at2759"/>
<protein>
    <recommendedName>
        <fullName evidence="2">Sfi1 spindle body domain-containing protein</fullName>
    </recommendedName>
</protein>
<feature type="region of interest" description="Disordered" evidence="1">
    <location>
        <begin position="217"/>
        <end position="261"/>
    </location>
</feature>
<feature type="compositionally biased region" description="Acidic residues" evidence="1">
    <location>
        <begin position="128"/>
        <end position="137"/>
    </location>
</feature>
<feature type="compositionally biased region" description="Low complexity" evidence="1">
    <location>
        <begin position="300"/>
        <end position="310"/>
    </location>
</feature>
<feature type="region of interest" description="Disordered" evidence="1">
    <location>
        <begin position="919"/>
        <end position="965"/>
    </location>
</feature>
<evidence type="ECO:0000256" key="1">
    <source>
        <dbReference type="SAM" id="MobiDB-lite"/>
    </source>
</evidence>
<dbReference type="AlphaFoldDB" id="A0A135S572"/>
<feature type="region of interest" description="Disordered" evidence="1">
    <location>
        <begin position="300"/>
        <end position="398"/>
    </location>
</feature>
<dbReference type="Proteomes" id="UP000070328">
    <property type="component" value="Unassembled WGS sequence"/>
</dbReference>
<reference evidence="3 4" key="1">
    <citation type="submission" date="2014-02" db="EMBL/GenBank/DDBJ databases">
        <title>The genome sequence of Colletotrichum simmondsii CBS122122.</title>
        <authorList>
            <person name="Baroncelli R."/>
            <person name="Thon M.R."/>
        </authorList>
    </citation>
    <scope>NUCLEOTIDE SEQUENCE [LARGE SCALE GENOMIC DNA]</scope>
    <source>
        <strain evidence="3 4">CBS122122</strain>
    </source>
</reference>
<dbReference type="EMBL" id="JFBX01000686">
    <property type="protein sequence ID" value="KXH31072.1"/>
    <property type="molecule type" value="Genomic_DNA"/>
</dbReference>
<comment type="caution">
    <text evidence="3">The sequence shown here is derived from an EMBL/GenBank/DDBJ whole genome shotgun (WGS) entry which is preliminary data.</text>
</comment>